<feature type="domain" description="NADH:flavin oxidoreductase/NADH oxidase N-terminal" evidence="2">
    <location>
        <begin position="29"/>
        <end position="359"/>
    </location>
</feature>
<dbReference type="Pfam" id="PF00724">
    <property type="entry name" value="Oxidored_FMN"/>
    <property type="match status" value="1"/>
</dbReference>
<evidence type="ECO:0000313" key="4">
    <source>
        <dbReference type="Proteomes" id="UP000642284"/>
    </source>
</evidence>
<organism evidence="3 4">
    <name type="scientific">Streptomyces polyasparticus</name>
    <dbReference type="NCBI Taxonomy" id="2767826"/>
    <lineage>
        <taxon>Bacteria</taxon>
        <taxon>Bacillati</taxon>
        <taxon>Actinomycetota</taxon>
        <taxon>Actinomycetes</taxon>
        <taxon>Kitasatosporales</taxon>
        <taxon>Streptomycetaceae</taxon>
        <taxon>Streptomyces</taxon>
    </lineage>
</organism>
<dbReference type="PANTHER" id="PTHR22893:SF91">
    <property type="entry name" value="NADPH DEHYDROGENASE 2-RELATED"/>
    <property type="match status" value="1"/>
</dbReference>
<dbReference type="Proteomes" id="UP000642284">
    <property type="component" value="Unassembled WGS sequence"/>
</dbReference>
<dbReference type="PANTHER" id="PTHR22893">
    <property type="entry name" value="NADH OXIDOREDUCTASE-RELATED"/>
    <property type="match status" value="1"/>
</dbReference>
<dbReference type="EMBL" id="JACTVJ010000022">
    <property type="protein sequence ID" value="MBC9717969.1"/>
    <property type="molecule type" value="Genomic_DNA"/>
</dbReference>
<dbReference type="CDD" id="cd02933">
    <property type="entry name" value="OYE_like_FMN"/>
    <property type="match status" value="1"/>
</dbReference>
<feature type="region of interest" description="Disordered" evidence="1">
    <location>
        <begin position="1"/>
        <end position="25"/>
    </location>
</feature>
<dbReference type="SUPFAM" id="SSF51395">
    <property type="entry name" value="FMN-linked oxidoreductases"/>
    <property type="match status" value="1"/>
</dbReference>
<protein>
    <submittedName>
        <fullName evidence="3">Alkene reductase</fullName>
    </submittedName>
</protein>
<accession>A0ABR7ST56</accession>
<sequence>MTNTAKNQTPHQTPNQPKASVKTQASSTLLNPARLGGLPLPNRLVMAPLTRNRAHADGVPSALMARHYADRASAGLIIAEGTTPNAVGQTYPNIPGIHTDAQEAGWRRVTDAVRARGGRMFLQLQHGGRNGHPDTSGHVPVAPSALALPEDVETPSGPQPAPVPREMTTEDIRATVADFAAAARRAIAAGFEGVEVHGANGQLLQQFLAENTNRRTDGYGGAPEQRIRFAVEVVRAVAAAVGPERVGLRISPNVTVNGMAEGDTYAIYRALVTELAGDGLAYLHIVYADQDPELFGELRRLWPGTLIGNPVLTREDVAKDGGLRKGEALHAAGADLIALGRGFLANPDLVERLAASAPLNLVRDKYLMYTGGETGYNDYPTLADTRAAAA</sequence>
<dbReference type="RefSeq" id="WP_187818400.1">
    <property type="nucleotide sequence ID" value="NZ_JACTVJ010000022.1"/>
</dbReference>
<dbReference type="Gene3D" id="3.20.20.70">
    <property type="entry name" value="Aldolase class I"/>
    <property type="match status" value="1"/>
</dbReference>
<evidence type="ECO:0000256" key="1">
    <source>
        <dbReference type="SAM" id="MobiDB-lite"/>
    </source>
</evidence>
<evidence type="ECO:0000313" key="3">
    <source>
        <dbReference type="EMBL" id="MBC9717969.1"/>
    </source>
</evidence>
<gene>
    <name evidence="3" type="ORF">H9Y04_36100</name>
</gene>
<dbReference type="InterPro" id="IPR013785">
    <property type="entry name" value="Aldolase_TIM"/>
</dbReference>
<comment type="caution">
    <text evidence="3">The sequence shown here is derived from an EMBL/GenBank/DDBJ whole genome shotgun (WGS) entry which is preliminary data.</text>
</comment>
<proteinExistence type="predicted"/>
<dbReference type="InterPro" id="IPR001155">
    <property type="entry name" value="OxRdtase_FMN_N"/>
</dbReference>
<evidence type="ECO:0000259" key="2">
    <source>
        <dbReference type="Pfam" id="PF00724"/>
    </source>
</evidence>
<dbReference type="InterPro" id="IPR045247">
    <property type="entry name" value="Oye-like"/>
</dbReference>
<keyword evidence="4" id="KW-1185">Reference proteome</keyword>
<reference evidence="3 4" key="1">
    <citation type="submission" date="2020-08" db="EMBL/GenBank/DDBJ databases">
        <title>Genemic of Streptomyces polyaspartic.</title>
        <authorList>
            <person name="Liu W."/>
        </authorList>
    </citation>
    <scope>NUCLEOTIDE SEQUENCE [LARGE SCALE GENOMIC DNA]</scope>
    <source>
        <strain evidence="3 4">TRM66268-LWL</strain>
    </source>
</reference>
<name>A0ABR7ST56_9ACTN</name>